<dbReference type="GO" id="GO:0005886">
    <property type="term" value="C:plasma membrane"/>
    <property type="evidence" value="ECO:0007669"/>
    <property type="project" value="UniProtKB-SubCell"/>
</dbReference>
<dbReference type="STRING" id="28173.VIBNI_A3142"/>
<keyword evidence="9" id="KW-1185">Reference proteome</keyword>
<organism evidence="8 9">
    <name type="scientific">Vibrio nigripulchritudo</name>
    <dbReference type="NCBI Taxonomy" id="28173"/>
    <lineage>
        <taxon>Bacteria</taxon>
        <taxon>Pseudomonadati</taxon>
        <taxon>Pseudomonadota</taxon>
        <taxon>Gammaproteobacteria</taxon>
        <taxon>Vibrionales</taxon>
        <taxon>Vibrionaceae</taxon>
        <taxon>Vibrio</taxon>
    </lineage>
</organism>
<accession>U4K921</accession>
<feature type="transmembrane region" description="Helical" evidence="6">
    <location>
        <begin position="12"/>
        <end position="31"/>
    </location>
</feature>
<dbReference type="Proteomes" id="UP000016895">
    <property type="component" value="Chromosome 1"/>
</dbReference>
<evidence type="ECO:0000256" key="6">
    <source>
        <dbReference type="SAM" id="Phobius"/>
    </source>
</evidence>
<evidence type="ECO:0000256" key="2">
    <source>
        <dbReference type="ARBA" id="ARBA00022475"/>
    </source>
</evidence>
<sequence length="194" mass="22008">MAEYAQQFNLWASQQTLLSLMLGIVLISYLLEDLAILGAAGLATQDAMPTSMALLAIFIGIATGDLGLYYLGKWAQRSRWLRYRLLSHKSMRWVRNKLHTRPIFNLFIIRFIPGLRTLGYSLSGFFQLPLASFMAAVLFATALWTALIFGCTFWLGQQAWIQASSHQWLLVPVLFITLITGNRLMKSRFSGRIQ</sequence>
<dbReference type="PANTHER" id="PTHR42709">
    <property type="entry name" value="ALKALINE PHOSPHATASE LIKE PROTEIN"/>
    <property type="match status" value="1"/>
</dbReference>
<evidence type="ECO:0000256" key="5">
    <source>
        <dbReference type="ARBA" id="ARBA00023136"/>
    </source>
</evidence>
<dbReference type="KEGG" id="vni:VIBNI_A3142"/>
<dbReference type="PATRIC" id="fig|1260221.3.peg.2985"/>
<dbReference type="PANTHER" id="PTHR42709:SF6">
    <property type="entry name" value="UNDECAPRENYL PHOSPHATE TRANSPORTER A"/>
    <property type="match status" value="1"/>
</dbReference>
<evidence type="ECO:0000259" key="7">
    <source>
        <dbReference type="Pfam" id="PF09335"/>
    </source>
</evidence>
<dbReference type="eggNOG" id="COG0586">
    <property type="taxonomic scope" value="Bacteria"/>
</dbReference>
<evidence type="ECO:0000313" key="8">
    <source>
        <dbReference type="EMBL" id="CCO59155.1"/>
    </source>
</evidence>
<dbReference type="Pfam" id="PF09335">
    <property type="entry name" value="VTT_dom"/>
    <property type="match status" value="1"/>
</dbReference>
<feature type="transmembrane region" description="Helical" evidence="6">
    <location>
        <begin position="167"/>
        <end position="185"/>
    </location>
</feature>
<dbReference type="AlphaFoldDB" id="U4K921"/>
<evidence type="ECO:0000256" key="3">
    <source>
        <dbReference type="ARBA" id="ARBA00022692"/>
    </source>
</evidence>
<evidence type="ECO:0000256" key="1">
    <source>
        <dbReference type="ARBA" id="ARBA00004651"/>
    </source>
</evidence>
<keyword evidence="3 6" id="KW-0812">Transmembrane</keyword>
<feature type="domain" description="VTT" evidence="7">
    <location>
        <begin position="39"/>
        <end position="149"/>
    </location>
</feature>
<feature type="transmembrane region" description="Helical" evidence="6">
    <location>
        <begin position="51"/>
        <end position="72"/>
    </location>
</feature>
<keyword evidence="2" id="KW-1003">Cell membrane</keyword>
<keyword evidence="4 6" id="KW-1133">Transmembrane helix</keyword>
<gene>
    <name evidence="8" type="ORF">VIBNI_A3142</name>
</gene>
<evidence type="ECO:0000313" key="9">
    <source>
        <dbReference type="Proteomes" id="UP000016895"/>
    </source>
</evidence>
<dbReference type="InterPro" id="IPR051311">
    <property type="entry name" value="DedA_domain"/>
</dbReference>
<dbReference type="OrthoDB" id="5703869at2"/>
<feature type="transmembrane region" description="Helical" evidence="6">
    <location>
        <begin position="130"/>
        <end position="155"/>
    </location>
</feature>
<dbReference type="EMBL" id="FO203526">
    <property type="protein sequence ID" value="CCO59155.1"/>
    <property type="molecule type" value="Genomic_DNA"/>
</dbReference>
<proteinExistence type="predicted"/>
<reference evidence="8 9" key="1">
    <citation type="journal article" date="2013" name="ISME J.">
        <title>Comparative genomics of pathogenic lineages of Vibrio nigripulchritudo identifies virulence-associated traits.</title>
        <authorList>
            <person name="Goudenege D."/>
            <person name="Labreuche Y."/>
            <person name="Krin E."/>
            <person name="Ansquer D."/>
            <person name="Mangenot S."/>
            <person name="Calteau A."/>
            <person name="Medigue C."/>
            <person name="Mazel D."/>
            <person name="Polz M.F."/>
            <person name="Le Roux F."/>
        </authorList>
    </citation>
    <scope>NUCLEOTIDE SEQUENCE [LARGE SCALE GENOMIC DNA]</scope>
    <source>
        <strain evidence="9">SnF1</strain>
    </source>
</reference>
<comment type="subcellular location">
    <subcellularLocation>
        <location evidence="1">Cell membrane</location>
        <topology evidence="1">Multi-pass membrane protein</topology>
    </subcellularLocation>
</comment>
<protein>
    <recommendedName>
        <fullName evidence="7">VTT domain-containing protein</fullName>
    </recommendedName>
</protein>
<evidence type="ECO:0000256" key="4">
    <source>
        <dbReference type="ARBA" id="ARBA00022989"/>
    </source>
</evidence>
<name>U4K921_9VIBR</name>
<dbReference type="InterPro" id="IPR032816">
    <property type="entry name" value="VTT_dom"/>
</dbReference>
<keyword evidence="5 6" id="KW-0472">Membrane</keyword>